<dbReference type="RefSeq" id="WP_046276501.1">
    <property type="nucleotide sequence ID" value="NZ_LATL02000146.1"/>
</dbReference>
<accession>A0A0F5YM28</accession>
<evidence type="ECO:0000313" key="2">
    <source>
        <dbReference type="Proteomes" id="UP000033607"/>
    </source>
</evidence>
<dbReference type="Proteomes" id="UP000033607">
    <property type="component" value="Unassembled WGS sequence"/>
</dbReference>
<name>A0A0F5YM28_9CYAN</name>
<evidence type="ECO:0000313" key="1">
    <source>
        <dbReference type="EMBL" id="KKD39984.1"/>
    </source>
</evidence>
<organism evidence="1 2">
    <name type="scientific">Limnoraphis robusta CS-951</name>
    <dbReference type="NCBI Taxonomy" id="1637645"/>
    <lineage>
        <taxon>Bacteria</taxon>
        <taxon>Bacillati</taxon>
        <taxon>Cyanobacteriota</taxon>
        <taxon>Cyanophyceae</taxon>
        <taxon>Oscillatoriophycideae</taxon>
        <taxon>Oscillatoriales</taxon>
        <taxon>Sirenicapillariaceae</taxon>
        <taxon>Limnoraphis</taxon>
    </lineage>
</organism>
<dbReference type="InterPro" id="IPR014951">
    <property type="entry name" value="DUF1822"/>
</dbReference>
<reference evidence="1 2" key="1">
    <citation type="submission" date="2015-06" db="EMBL/GenBank/DDBJ databases">
        <title>Draft genome assembly of filamentous brackish cyanobacterium Limnoraphis robusta strain CS-951.</title>
        <authorList>
            <person name="Willis A."/>
            <person name="Parks M."/>
            <person name="Burford M.A."/>
        </authorList>
    </citation>
    <scope>NUCLEOTIDE SEQUENCE [LARGE SCALE GENOMIC DNA]</scope>
    <source>
        <strain evidence="1 2">CS-951</strain>
    </source>
</reference>
<dbReference type="AlphaFoldDB" id="A0A0F5YM28"/>
<dbReference type="Pfam" id="PF08852">
    <property type="entry name" value="DUF1822"/>
    <property type="match status" value="1"/>
</dbReference>
<protein>
    <recommendedName>
        <fullName evidence="3">DUF1822 domain-containing protein</fullName>
    </recommendedName>
</protein>
<proteinExistence type="predicted"/>
<comment type="caution">
    <text evidence="1">The sequence shown here is derived from an EMBL/GenBank/DDBJ whole genome shotgun (WGS) entry which is preliminary data.</text>
</comment>
<gene>
    <name evidence="1" type="ORF">WN50_00345</name>
</gene>
<dbReference type="OrthoDB" id="512705at2"/>
<sequence>MNLILPLTLPVPVSQDAHRFARQFALEQATPEKGKQVYLNTLAVVALRDYLRWLSISTAIDQGDCWQPAKRAMFNVADLVLPHLGKLECLPILPNQNYLEIPTEVADQRLGYIAVQFSEELKEVELLGFVSAQEISHPPEPIPLSKLHSLDDLIDHLNWHRKWTNLWQDLSQPEWQPLELLPSLNTRSLKATRQPMRNFLKLESLEQSFIRGKVIEWENNNTKLAFLLRVKVSEQSTEEVHVNIRLDSFSEESTEEVDVKMGVNSRYSLGENTYLPAGLEVSVLDESGVVCMQNKAGEADQWIELEFGCQPQEKFSLQILLNENKMIENFQV</sequence>
<evidence type="ECO:0008006" key="3">
    <source>
        <dbReference type="Google" id="ProtNLM"/>
    </source>
</evidence>
<dbReference type="EMBL" id="LATL02000146">
    <property type="protein sequence ID" value="KKD39984.1"/>
    <property type="molecule type" value="Genomic_DNA"/>
</dbReference>